<dbReference type="PROSITE" id="PS51683">
    <property type="entry name" value="SAM_OMT_II"/>
    <property type="match status" value="1"/>
</dbReference>
<comment type="caution">
    <text evidence="7">The sequence shown here is derived from an EMBL/GenBank/DDBJ whole genome shotgun (WGS) entry which is preliminary data.</text>
</comment>
<dbReference type="GO" id="GO:0008171">
    <property type="term" value="F:O-methyltransferase activity"/>
    <property type="evidence" value="ECO:0007669"/>
    <property type="project" value="InterPro"/>
</dbReference>
<dbReference type="EMBL" id="FOIB01000002">
    <property type="protein sequence ID" value="SET62247.1"/>
    <property type="molecule type" value="Genomic_DNA"/>
</dbReference>
<evidence type="ECO:0000313" key="10">
    <source>
        <dbReference type="Proteomes" id="UP000321514"/>
    </source>
</evidence>
<evidence type="ECO:0000256" key="2">
    <source>
        <dbReference type="ARBA" id="ARBA00022679"/>
    </source>
</evidence>
<dbReference type="Gene3D" id="3.40.50.150">
    <property type="entry name" value="Vaccinia Virus protein VP39"/>
    <property type="match status" value="1"/>
</dbReference>
<keyword evidence="2 7" id="KW-0808">Transferase</keyword>
<dbReference type="GO" id="GO:0046983">
    <property type="term" value="F:protein dimerization activity"/>
    <property type="evidence" value="ECO:0007669"/>
    <property type="project" value="InterPro"/>
</dbReference>
<evidence type="ECO:0000313" key="9">
    <source>
        <dbReference type="Proteomes" id="UP000183760"/>
    </source>
</evidence>
<sequence>MQRLPAPAFIFNLTTSYLTPRCLYAVAQLGVADVLGTTPMSTEELAKATGAHADSLHRMLRLLSAQGVFERRAQGWAHTDYSEHLKASHPHSLKGLVLMFNDDINWRSAQALSVSARTGQTACDTVTPGGLWPYYQSHPEEARIFDAAMTGKSHMAIASMLQAMEFHRYEHIADIAGGRGHVLSAVLDQAPRSRGTLFDLPHVVEHAQAHARMQKQGGDFFVGPLPRADAYIVSNILHDWADPQAISILRNIRQAAPAHAELLVLEMMLPEGPELHPALVMDIVMLSLAGGRERTQVQYDALFAEGGFKLDRVVPTQGPYSIIVGKVA</sequence>
<evidence type="ECO:0000259" key="5">
    <source>
        <dbReference type="Pfam" id="PF00891"/>
    </source>
</evidence>
<reference evidence="7 10" key="2">
    <citation type="submission" date="2019-07" db="EMBL/GenBank/DDBJ databases">
        <title>Whole genome shotgun sequence of Myxococcus fulvus NBRC 100333.</title>
        <authorList>
            <person name="Hosoyama A."/>
            <person name="Uohara A."/>
            <person name="Ohji S."/>
            <person name="Ichikawa N."/>
        </authorList>
    </citation>
    <scope>NUCLEOTIDE SEQUENCE [LARGE SCALE GENOMIC DNA]</scope>
    <source>
        <strain evidence="7 10">NBRC 100333</strain>
    </source>
</reference>
<dbReference type="InterPro" id="IPR001077">
    <property type="entry name" value="COMT_C"/>
</dbReference>
<keyword evidence="1 7" id="KW-0489">Methyltransferase</keyword>
<keyword evidence="3" id="KW-0949">S-adenosyl-L-methionine</keyword>
<dbReference type="SUPFAM" id="SSF46785">
    <property type="entry name" value="Winged helix' DNA-binding domain"/>
    <property type="match status" value="1"/>
</dbReference>
<gene>
    <name evidence="7" type="ORF">MFU01_10030</name>
    <name evidence="8" type="ORF">SAMN05443572_102917</name>
</gene>
<dbReference type="RefSeq" id="WP_046716029.1">
    <property type="nucleotide sequence ID" value="NZ_BJXR01000013.1"/>
</dbReference>
<dbReference type="InterPro" id="IPR029063">
    <property type="entry name" value="SAM-dependent_MTases_sf"/>
</dbReference>
<dbReference type="PIRSF" id="PIRSF005739">
    <property type="entry name" value="O-mtase"/>
    <property type="match status" value="1"/>
</dbReference>
<evidence type="ECO:0000313" key="7">
    <source>
        <dbReference type="EMBL" id="GEN05966.1"/>
    </source>
</evidence>
<dbReference type="EMBL" id="BJXR01000013">
    <property type="protein sequence ID" value="GEN05966.1"/>
    <property type="molecule type" value="Genomic_DNA"/>
</dbReference>
<dbReference type="SUPFAM" id="SSF53335">
    <property type="entry name" value="S-adenosyl-L-methionine-dependent methyltransferases"/>
    <property type="match status" value="1"/>
</dbReference>
<dbReference type="InterPro" id="IPR012967">
    <property type="entry name" value="COMT_dimerisation"/>
</dbReference>
<evidence type="ECO:0000256" key="3">
    <source>
        <dbReference type="ARBA" id="ARBA00022691"/>
    </source>
</evidence>
<dbReference type="Pfam" id="PF00891">
    <property type="entry name" value="Methyltransf_2"/>
    <property type="match status" value="1"/>
</dbReference>
<feature type="domain" description="O-methyltransferase dimerisation" evidence="6">
    <location>
        <begin position="12"/>
        <end position="84"/>
    </location>
</feature>
<feature type="domain" description="O-methyltransferase C-terminal" evidence="5">
    <location>
        <begin position="130"/>
        <end position="309"/>
    </location>
</feature>
<dbReference type="STRING" id="1334629.MFUL124B02_35805"/>
<evidence type="ECO:0000256" key="1">
    <source>
        <dbReference type="ARBA" id="ARBA00022603"/>
    </source>
</evidence>
<dbReference type="GO" id="GO:0032259">
    <property type="term" value="P:methylation"/>
    <property type="evidence" value="ECO:0007669"/>
    <property type="project" value="UniProtKB-KW"/>
</dbReference>
<proteinExistence type="predicted"/>
<organism evidence="7 10">
    <name type="scientific">Myxococcus fulvus</name>
    <dbReference type="NCBI Taxonomy" id="33"/>
    <lineage>
        <taxon>Bacteria</taxon>
        <taxon>Pseudomonadati</taxon>
        <taxon>Myxococcota</taxon>
        <taxon>Myxococcia</taxon>
        <taxon>Myxococcales</taxon>
        <taxon>Cystobacterineae</taxon>
        <taxon>Myxococcaceae</taxon>
        <taxon>Myxococcus</taxon>
    </lineage>
</organism>
<dbReference type="Proteomes" id="UP000183760">
    <property type="component" value="Unassembled WGS sequence"/>
</dbReference>
<dbReference type="AlphaFoldDB" id="A0A511SVN7"/>
<dbReference type="InterPro" id="IPR016461">
    <property type="entry name" value="COMT-like"/>
</dbReference>
<dbReference type="PANTHER" id="PTHR43712">
    <property type="entry name" value="PUTATIVE (AFU_ORTHOLOGUE AFUA_4G14580)-RELATED"/>
    <property type="match status" value="1"/>
</dbReference>
<reference evidence="8 9" key="1">
    <citation type="submission" date="2016-10" db="EMBL/GenBank/DDBJ databases">
        <authorList>
            <person name="Varghese N."/>
            <person name="Submissions S."/>
        </authorList>
    </citation>
    <scope>NUCLEOTIDE SEQUENCE [LARGE SCALE GENOMIC DNA]</scope>
    <source>
        <strain evidence="8 9">DSM 16525</strain>
    </source>
</reference>
<evidence type="ECO:0000256" key="4">
    <source>
        <dbReference type="PIRSR" id="PIRSR005739-1"/>
    </source>
</evidence>
<protein>
    <submittedName>
        <fullName evidence="7 8">O-methyltransferase</fullName>
    </submittedName>
</protein>
<evidence type="ECO:0000259" key="6">
    <source>
        <dbReference type="Pfam" id="PF08100"/>
    </source>
</evidence>
<keyword evidence="9" id="KW-1185">Reference proteome</keyword>
<accession>A0A511SVN7</accession>
<dbReference type="PANTHER" id="PTHR43712:SF2">
    <property type="entry name" value="O-METHYLTRANSFERASE CICE"/>
    <property type="match status" value="1"/>
</dbReference>
<evidence type="ECO:0000313" key="8">
    <source>
        <dbReference type="EMBL" id="SET62247.1"/>
    </source>
</evidence>
<dbReference type="Proteomes" id="UP000321514">
    <property type="component" value="Unassembled WGS sequence"/>
</dbReference>
<dbReference type="Pfam" id="PF08100">
    <property type="entry name" value="Dimerisation"/>
    <property type="match status" value="1"/>
</dbReference>
<feature type="active site" description="Proton acceptor" evidence="4">
    <location>
        <position position="238"/>
    </location>
</feature>
<dbReference type="InterPro" id="IPR036390">
    <property type="entry name" value="WH_DNA-bd_sf"/>
</dbReference>
<dbReference type="InterPro" id="IPR036388">
    <property type="entry name" value="WH-like_DNA-bd_sf"/>
</dbReference>
<dbReference type="Gene3D" id="1.10.10.10">
    <property type="entry name" value="Winged helix-like DNA-binding domain superfamily/Winged helix DNA-binding domain"/>
    <property type="match status" value="1"/>
</dbReference>
<name>A0A511SVN7_MYXFU</name>